<reference evidence="1 2" key="1">
    <citation type="journal article" date="2012" name="J. Bacteriol.">
        <title>Genome Sequence of "Candidatus Nitrosoarchaeum limnia" BG20, a Low-Salinity Ammonia-Oxidizing Archaeon from the San Francisco Bay Estuary.</title>
        <authorList>
            <person name="Mosier A.C."/>
            <person name="Allen E.E."/>
            <person name="Kim M."/>
            <person name="Ferriera S."/>
            <person name="Francis C.A."/>
        </authorList>
    </citation>
    <scope>NUCLEOTIDE SEQUENCE [LARGE SCALE GENOMIC DNA]</scope>
    <source>
        <strain evidence="1 2">BG20</strain>
    </source>
</reference>
<dbReference type="AlphaFoldDB" id="S2E4S2"/>
<name>S2E4S2_9ARCH</name>
<protein>
    <submittedName>
        <fullName evidence="1">Uncharacterized protein</fullName>
    </submittedName>
</protein>
<evidence type="ECO:0000313" key="1">
    <source>
        <dbReference type="EMBL" id="EPA06215.1"/>
    </source>
</evidence>
<dbReference type="EMBL" id="AHJG01000092">
    <property type="protein sequence ID" value="EPA06215.1"/>
    <property type="molecule type" value="Genomic_DNA"/>
</dbReference>
<accession>S2E4S2</accession>
<keyword evidence="2" id="KW-1185">Reference proteome</keyword>
<evidence type="ECO:0000313" key="2">
    <source>
        <dbReference type="Proteomes" id="UP000014065"/>
    </source>
</evidence>
<gene>
    <name evidence="1" type="ORF">BG20_I0584</name>
</gene>
<feature type="non-terminal residue" evidence="1">
    <location>
        <position position="1"/>
    </location>
</feature>
<organism evidence="1 2">
    <name type="scientific">Candidatus Nitrosarchaeum limnium BG20</name>
    <dbReference type="NCBI Taxonomy" id="859192"/>
    <lineage>
        <taxon>Archaea</taxon>
        <taxon>Nitrososphaerota</taxon>
        <taxon>Nitrososphaeria</taxon>
        <taxon>Nitrosopumilales</taxon>
        <taxon>Nitrosopumilaceae</taxon>
        <taxon>Nitrosarchaeum</taxon>
    </lineage>
</organism>
<comment type="caution">
    <text evidence="1">The sequence shown here is derived from an EMBL/GenBank/DDBJ whole genome shotgun (WGS) entry which is preliminary data.</text>
</comment>
<dbReference type="Proteomes" id="UP000014065">
    <property type="component" value="Unassembled WGS sequence"/>
</dbReference>
<sequence>KVETPQFGKCGTGTKLVNGICTLVDTPKVKPWWQFW</sequence>
<proteinExistence type="predicted"/>